<keyword evidence="2 4" id="KW-0808">Transferase</keyword>
<dbReference type="SUPFAM" id="SSF53335">
    <property type="entry name" value="S-adenosyl-L-methionine-dependent methyltransferases"/>
    <property type="match status" value="1"/>
</dbReference>
<dbReference type="InterPro" id="IPR008854">
    <property type="entry name" value="TPMT"/>
</dbReference>
<keyword evidence="3" id="KW-0949">S-adenosyl-L-methionine</keyword>
<name>A0A3B0XDH4_9ZZZZ</name>
<reference evidence="4" key="1">
    <citation type="submission" date="2018-06" db="EMBL/GenBank/DDBJ databases">
        <authorList>
            <person name="Zhirakovskaya E."/>
        </authorList>
    </citation>
    <scope>NUCLEOTIDE SEQUENCE</scope>
</reference>
<dbReference type="InterPro" id="IPR029063">
    <property type="entry name" value="SAM-dependent_MTases_sf"/>
</dbReference>
<dbReference type="Gene3D" id="3.40.50.150">
    <property type="entry name" value="Vaccinia Virus protein VP39"/>
    <property type="match status" value="1"/>
</dbReference>
<sequence length="133" mass="15650">MELDFWEQRWNQNKIAFHLDSVNPYLEKYWRYFNVQKNAQVFVPLCGKSLDLIWLAAKGYSVLGVECSDKAINDFLEEQKISININQAAHFKEYKCDNMTLLQGDFFNLKQEDFKDVSVVYDRASLIALPEKI</sequence>
<dbReference type="GO" id="GO:0008119">
    <property type="term" value="F:thiopurine S-methyltransferase activity"/>
    <property type="evidence" value="ECO:0007669"/>
    <property type="project" value="UniProtKB-EC"/>
</dbReference>
<dbReference type="PROSITE" id="PS51585">
    <property type="entry name" value="SAM_MT_TPMT"/>
    <property type="match status" value="1"/>
</dbReference>
<evidence type="ECO:0000256" key="2">
    <source>
        <dbReference type="ARBA" id="ARBA00022679"/>
    </source>
</evidence>
<proteinExistence type="predicted"/>
<dbReference type="PANTHER" id="PTHR10259:SF11">
    <property type="entry name" value="THIOPURINE S-METHYLTRANSFERASE"/>
    <property type="match status" value="1"/>
</dbReference>
<evidence type="ECO:0000256" key="1">
    <source>
        <dbReference type="ARBA" id="ARBA00022603"/>
    </source>
</evidence>
<dbReference type="PANTHER" id="PTHR10259">
    <property type="entry name" value="THIOPURINE S-METHYLTRANSFERASE"/>
    <property type="match status" value="1"/>
</dbReference>
<accession>A0A3B0XDH4</accession>
<keyword evidence="1 4" id="KW-0489">Methyltransferase</keyword>
<organism evidence="4">
    <name type="scientific">hydrothermal vent metagenome</name>
    <dbReference type="NCBI Taxonomy" id="652676"/>
    <lineage>
        <taxon>unclassified sequences</taxon>
        <taxon>metagenomes</taxon>
        <taxon>ecological metagenomes</taxon>
    </lineage>
</organism>
<evidence type="ECO:0000313" key="4">
    <source>
        <dbReference type="EMBL" id="VAW65771.1"/>
    </source>
</evidence>
<gene>
    <name evidence="4" type="ORF">MNBD_GAMMA08-2576</name>
</gene>
<dbReference type="EC" id="2.1.1.67" evidence="4"/>
<dbReference type="EMBL" id="UOFH01000327">
    <property type="protein sequence ID" value="VAW65771.1"/>
    <property type="molecule type" value="Genomic_DNA"/>
</dbReference>
<feature type="non-terminal residue" evidence="4">
    <location>
        <position position="133"/>
    </location>
</feature>
<evidence type="ECO:0000256" key="3">
    <source>
        <dbReference type="ARBA" id="ARBA00022691"/>
    </source>
</evidence>
<dbReference type="GO" id="GO:0032259">
    <property type="term" value="P:methylation"/>
    <property type="evidence" value="ECO:0007669"/>
    <property type="project" value="UniProtKB-KW"/>
</dbReference>
<dbReference type="AlphaFoldDB" id="A0A3B0XDH4"/>
<protein>
    <submittedName>
        <fullName evidence="4">Thiopurine S-methyltransferase</fullName>
        <ecNumber evidence="4">2.1.1.67</ecNumber>
    </submittedName>
</protein>
<dbReference type="Pfam" id="PF05724">
    <property type="entry name" value="TPMT"/>
    <property type="match status" value="1"/>
</dbReference>